<dbReference type="Gene3D" id="3.30.300.30">
    <property type="match status" value="1"/>
</dbReference>
<gene>
    <name evidence="4" type="primary">dhbE_3</name>
    <name evidence="4" type="ORF">NCTC13184_04232</name>
</gene>
<dbReference type="GO" id="GO:0006631">
    <property type="term" value="P:fatty acid metabolic process"/>
    <property type="evidence" value="ECO:0007669"/>
    <property type="project" value="TreeGrafter"/>
</dbReference>
<feature type="domain" description="AMP-dependent synthetase/ligase" evidence="2">
    <location>
        <begin position="49"/>
        <end position="417"/>
    </location>
</feature>
<evidence type="ECO:0000259" key="3">
    <source>
        <dbReference type="Pfam" id="PF13193"/>
    </source>
</evidence>
<evidence type="ECO:0000313" key="4">
    <source>
        <dbReference type="EMBL" id="SUA45708.1"/>
    </source>
</evidence>
<dbReference type="EC" id="6.3.2.-" evidence="4"/>
<dbReference type="EMBL" id="UGRU01000001">
    <property type="protein sequence ID" value="SUA45708.1"/>
    <property type="molecule type" value="Genomic_DNA"/>
</dbReference>
<keyword evidence="1 4" id="KW-0436">Ligase</keyword>
<evidence type="ECO:0000313" key="5">
    <source>
        <dbReference type="Proteomes" id="UP000255082"/>
    </source>
</evidence>
<dbReference type="PANTHER" id="PTHR43201">
    <property type="entry name" value="ACYL-COA SYNTHETASE"/>
    <property type="match status" value="1"/>
</dbReference>
<dbReference type="PANTHER" id="PTHR43201:SF32">
    <property type="entry name" value="2-SUCCINYLBENZOATE--COA LIGASE, CHLOROPLASTIC_PEROXISOMAL"/>
    <property type="match status" value="1"/>
</dbReference>
<organism evidence="4 5">
    <name type="scientific">Nocardia africana</name>
    <dbReference type="NCBI Taxonomy" id="134964"/>
    <lineage>
        <taxon>Bacteria</taxon>
        <taxon>Bacillati</taxon>
        <taxon>Actinomycetota</taxon>
        <taxon>Actinomycetes</taxon>
        <taxon>Mycobacteriales</taxon>
        <taxon>Nocardiaceae</taxon>
        <taxon>Nocardia</taxon>
    </lineage>
</organism>
<dbReference type="GO" id="GO:0031956">
    <property type="term" value="F:medium-chain fatty acid-CoA ligase activity"/>
    <property type="evidence" value="ECO:0007669"/>
    <property type="project" value="TreeGrafter"/>
</dbReference>
<dbReference type="SUPFAM" id="SSF56801">
    <property type="entry name" value="Acetyl-CoA synthetase-like"/>
    <property type="match status" value="1"/>
</dbReference>
<dbReference type="PROSITE" id="PS00455">
    <property type="entry name" value="AMP_BINDING"/>
    <property type="match status" value="1"/>
</dbReference>
<evidence type="ECO:0000259" key="2">
    <source>
        <dbReference type="Pfam" id="PF00501"/>
    </source>
</evidence>
<evidence type="ECO:0000256" key="1">
    <source>
        <dbReference type="ARBA" id="ARBA00022598"/>
    </source>
</evidence>
<dbReference type="Pfam" id="PF13193">
    <property type="entry name" value="AMP-binding_C"/>
    <property type="match status" value="1"/>
</dbReference>
<dbReference type="InterPro" id="IPR000873">
    <property type="entry name" value="AMP-dep_synth/lig_dom"/>
</dbReference>
<dbReference type="InterPro" id="IPR042099">
    <property type="entry name" value="ANL_N_sf"/>
</dbReference>
<protein>
    <submittedName>
        <fullName evidence="4">2,3-dihydroxybenzoate-AMP ligase</fullName>
        <ecNumber evidence="4">6.3.2.-</ecNumber>
    </submittedName>
</protein>
<dbReference type="AlphaFoldDB" id="A0A378WWW7"/>
<dbReference type="Gene3D" id="3.40.50.12780">
    <property type="entry name" value="N-terminal domain of ligase-like"/>
    <property type="match status" value="1"/>
</dbReference>
<dbReference type="InterPro" id="IPR025110">
    <property type="entry name" value="AMP-bd_C"/>
</dbReference>
<reference evidence="4 5" key="1">
    <citation type="submission" date="2018-06" db="EMBL/GenBank/DDBJ databases">
        <authorList>
            <consortium name="Pathogen Informatics"/>
            <person name="Doyle S."/>
        </authorList>
    </citation>
    <scope>NUCLEOTIDE SEQUENCE [LARGE SCALE GENOMIC DNA]</scope>
    <source>
        <strain evidence="4 5">NCTC13184</strain>
    </source>
</reference>
<dbReference type="FunFam" id="2.30.38.10:FF:000003">
    <property type="entry name" value="Vibriobactin-specific 2,3-dihydroxybenzoate-AMP ligase"/>
    <property type="match status" value="1"/>
</dbReference>
<dbReference type="Pfam" id="PF00501">
    <property type="entry name" value="AMP-binding"/>
    <property type="match status" value="1"/>
</dbReference>
<dbReference type="InterPro" id="IPR045851">
    <property type="entry name" value="AMP-bd_C_sf"/>
</dbReference>
<dbReference type="InterPro" id="IPR020845">
    <property type="entry name" value="AMP-binding_CS"/>
</dbReference>
<accession>A0A378WWW7</accession>
<feature type="domain" description="AMP-binding enzyme C-terminal" evidence="3">
    <location>
        <begin position="471"/>
        <end position="548"/>
    </location>
</feature>
<proteinExistence type="predicted"/>
<sequence>MVGMSTSSVTPVIKRGDGGLVPYDRGVVERYRADGLWSGASLASELLAAAGKASDRRAVTTAEESLTYRELFDRSILFARGMASATGVRPGDAVMFQMGNTIETVVSYLGCLLAGIRPVCTLAQHGVREIGHLAGHIGASVLLVQSDFADGRLRGQARELLATGSIATVIAARGPFGGATDYAEILASGRNAGDTELPGLQADPEQIAVFQLSGGTTGLPKVAPRLHEEYAYNARAWAEAMNYRPSTTVVYPLPLMHNAGISLALQAAIFAGAHLVLLPDARIDGILDALETYPTASLPLVPPALAVRLLETPRAAAVDCSSLSDFVVGGQRLPAEIAEQLRDQLGIRVRQMFGMAEGMFTLTPADADEDIRFHTVGAPISAHDEVRVLETESEEEVADGEVGEFCARGPYTIRGYYRAEAHNAAAFTADGFYRTGDLARRHIRNGKAVYSIDGRVKDVINRGAEKIHAEEVEEIVVRHPDVANCALVAMADRVLGEKACAYLVMESGATALTVETLGEFLLAHGLAKYKLPERVEIVTELPLTNVGKVSKKTLREDLADRLRAEEERS</sequence>
<dbReference type="Proteomes" id="UP000255082">
    <property type="component" value="Unassembled WGS sequence"/>
</dbReference>
<name>A0A378WWW7_9NOCA</name>